<name>A0A074M7E4_ERYLO</name>
<dbReference type="AlphaFoldDB" id="A0A074M7E4"/>
<organism evidence="2 3">
    <name type="scientific">Erythrobacter longus</name>
    <dbReference type="NCBI Taxonomy" id="1044"/>
    <lineage>
        <taxon>Bacteria</taxon>
        <taxon>Pseudomonadati</taxon>
        <taxon>Pseudomonadota</taxon>
        <taxon>Alphaproteobacteria</taxon>
        <taxon>Sphingomonadales</taxon>
        <taxon>Erythrobacteraceae</taxon>
        <taxon>Erythrobacter/Porphyrobacter group</taxon>
        <taxon>Erythrobacter</taxon>
    </lineage>
</organism>
<dbReference type="Proteomes" id="UP000027647">
    <property type="component" value="Unassembled WGS sequence"/>
</dbReference>
<evidence type="ECO:0000256" key="1">
    <source>
        <dbReference type="SAM" id="Phobius"/>
    </source>
</evidence>
<evidence type="ECO:0008006" key="4">
    <source>
        <dbReference type="Google" id="ProtNLM"/>
    </source>
</evidence>
<keyword evidence="1" id="KW-0472">Membrane</keyword>
<proteinExistence type="predicted"/>
<sequence length="381" mass="42285">MSDIAEGIGTVIEGGVAGRAVEPERSGDGAAKTYGPDTCLNCGAHAPDKFCPNCGQKTQVHRSLAAIGHDLMHGVLHLDGKLWRTLPVLVFKPGKLTRRYIDGERAKFVSPMAMFLFSIFAMFAVFQMVGLTTPTEVNVPDPAQIVREQGEAEAARLREEIAALPADSQERANLAAELATIEGYLEREANGELTTQEIVQDMQAEAAEDGSETSADLLDNINEALFSEDSNAEMNLTGFEAIDKGLLKKWRDNPGLMLYKLQANGYKFSWLLIPISLPFVWLVFAWKRRFKAYDHAIFVTYSLSFMSLLFIALSVLGTLGIGAQFVVMALFIIPPIHIYKQLRWTYDLSRFSALWRLIMLSVFIWIIALVFLQALLLLGAF</sequence>
<feature type="transmembrane region" description="Helical" evidence="1">
    <location>
        <begin position="268"/>
        <end position="286"/>
    </location>
</feature>
<feature type="transmembrane region" description="Helical" evidence="1">
    <location>
        <begin position="307"/>
        <end position="333"/>
    </location>
</feature>
<protein>
    <recommendedName>
        <fullName evidence="4">DUF3667 domain-containing protein</fullName>
    </recommendedName>
</protein>
<feature type="transmembrane region" description="Helical" evidence="1">
    <location>
        <begin position="353"/>
        <end position="378"/>
    </location>
</feature>
<keyword evidence="3" id="KW-1185">Reference proteome</keyword>
<keyword evidence="1" id="KW-1133">Transmembrane helix</keyword>
<dbReference type="STRING" id="1044.EH31_16755"/>
<dbReference type="InterPro" id="IPR022134">
    <property type="entry name" value="DUF3667"/>
</dbReference>
<gene>
    <name evidence="2" type="ORF">EH31_16755</name>
</gene>
<dbReference type="OrthoDB" id="9111327at2"/>
<comment type="caution">
    <text evidence="2">The sequence shown here is derived from an EMBL/GenBank/DDBJ whole genome shotgun (WGS) entry which is preliminary data.</text>
</comment>
<dbReference type="eggNOG" id="COG1566">
    <property type="taxonomic scope" value="Bacteria"/>
</dbReference>
<dbReference type="RefSeq" id="WP_034962157.1">
    <property type="nucleotide sequence ID" value="NZ_JMIW01000009.1"/>
</dbReference>
<evidence type="ECO:0000313" key="2">
    <source>
        <dbReference type="EMBL" id="KEO88605.1"/>
    </source>
</evidence>
<keyword evidence="1" id="KW-0812">Transmembrane</keyword>
<reference evidence="2 3" key="1">
    <citation type="submission" date="2014-04" db="EMBL/GenBank/DDBJ databases">
        <title>A comprehensive comparison of genomes of Erythrobacter spp. strains.</title>
        <authorList>
            <person name="Zheng Q."/>
        </authorList>
    </citation>
    <scope>NUCLEOTIDE SEQUENCE [LARGE SCALE GENOMIC DNA]</scope>
    <source>
        <strain evidence="2 3">DSM 6997</strain>
    </source>
</reference>
<evidence type="ECO:0000313" key="3">
    <source>
        <dbReference type="Proteomes" id="UP000027647"/>
    </source>
</evidence>
<accession>A0A074M7E4</accession>
<feature type="transmembrane region" description="Helical" evidence="1">
    <location>
        <begin position="108"/>
        <end position="129"/>
    </location>
</feature>
<dbReference type="Pfam" id="PF12412">
    <property type="entry name" value="DUF3667"/>
    <property type="match status" value="1"/>
</dbReference>
<dbReference type="EMBL" id="JMIW01000009">
    <property type="protein sequence ID" value="KEO88605.1"/>
    <property type="molecule type" value="Genomic_DNA"/>
</dbReference>